<dbReference type="AlphaFoldDB" id="M5DM57"/>
<dbReference type="HOGENOM" id="CLU_119472_1_0_6"/>
<dbReference type="Proteomes" id="UP000011866">
    <property type="component" value="Chromosome"/>
</dbReference>
<name>M5DM57_9GAMM</name>
<protein>
    <submittedName>
        <fullName evidence="1">Bacteriophage protein GP46</fullName>
    </submittedName>
</protein>
<evidence type="ECO:0000313" key="2">
    <source>
        <dbReference type="Proteomes" id="UP000011866"/>
    </source>
</evidence>
<dbReference type="eggNOG" id="COG4381">
    <property type="taxonomic scope" value="Bacteria"/>
</dbReference>
<proteinExistence type="predicted"/>
<gene>
    <name evidence="1" type="ORF">TOL_0506</name>
</gene>
<dbReference type="KEGG" id="tol:TOL_0506"/>
<dbReference type="EMBL" id="HF680312">
    <property type="protein sequence ID" value="CCU70945.1"/>
    <property type="molecule type" value="Genomic_DNA"/>
</dbReference>
<sequence length="145" mass="16457">MSNILAIIWDSNNQRLDVAPRQNTQLTKLTTAIAISLFTDASVNTDELPDGEKNRGYWGDMYLPSGQSLGSKLWLLNRSKITTETINKARDYITEATQWMIDGSDLLAIEITVERQALDRLAYQLNCQLNNGTWQQIIMEQTYAV</sequence>
<dbReference type="RefSeq" id="WP_015485685.1">
    <property type="nucleotide sequence ID" value="NC_020888.1"/>
</dbReference>
<evidence type="ECO:0000313" key="1">
    <source>
        <dbReference type="EMBL" id="CCU70945.1"/>
    </source>
</evidence>
<keyword evidence="2" id="KW-1185">Reference proteome</keyword>
<reference evidence="1 2" key="1">
    <citation type="journal article" date="2013" name="Genome Announc.">
        <title>Genome Sequence of Thalassolituus oleivorans MIL-1 (DSM 14913T).</title>
        <authorList>
            <person name="Golyshin P.N."/>
            <person name="Werner J."/>
            <person name="Chernikova T.N."/>
            <person name="Tran H."/>
            <person name="Ferrer M."/>
            <person name="Yakimov M.M."/>
            <person name="Teeling H."/>
            <person name="Golyshina O.V."/>
        </authorList>
    </citation>
    <scope>NUCLEOTIDE SEQUENCE [LARGE SCALE GENOMIC DNA]</scope>
    <source>
        <strain evidence="1 2">MIL-1</strain>
    </source>
</reference>
<dbReference type="GeneID" id="79175490"/>
<accession>M5DM57</accession>
<organism evidence="1 2">
    <name type="scientific">Thalassolituus oleivorans MIL-1</name>
    <dbReference type="NCBI Taxonomy" id="1298593"/>
    <lineage>
        <taxon>Bacteria</taxon>
        <taxon>Pseudomonadati</taxon>
        <taxon>Pseudomonadota</taxon>
        <taxon>Gammaproteobacteria</taxon>
        <taxon>Oceanospirillales</taxon>
        <taxon>Oceanospirillaceae</taxon>
        <taxon>Thalassolituus</taxon>
    </lineage>
</organism>
<dbReference type="InterPro" id="IPR010877">
    <property type="entry name" value="Phage_Mu_Gp46"/>
</dbReference>
<dbReference type="Pfam" id="PF07409">
    <property type="entry name" value="GP46"/>
    <property type="match status" value="1"/>
</dbReference>